<dbReference type="EMBL" id="JAAECE010000001">
    <property type="protein sequence ID" value="KAF1806573.1"/>
    <property type="molecule type" value="Genomic_DNA"/>
</dbReference>
<protein>
    <submittedName>
        <fullName evidence="2">Uncharacterized protein</fullName>
    </submittedName>
</protein>
<proteinExistence type="predicted"/>
<evidence type="ECO:0000256" key="1">
    <source>
        <dbReference type="SAM" id="Phobius"/>
    </source>
</evidence>
<keyword evidence="1" id="KW-0472">Membrane</keyword>
<organism evidence="2 3">
    <name type="scientific">Mucor circinelloides f. lusitanicus</name>
    <name type="common">Mucor racemosus var. lusitanicus</name>
    <dbReference type="NCBI Taxonomy" id="29924"/>
    <lineage>
        <taxon>Eukaryota</taxon>
        <taxon>Fungi</taxon>
        <taxon>Fungi incertae sedis</taxon>
        <taxon>Mucoromycota</taxon>
        <taxon>Mucoromycotina</taxon>
        <taxon>Mucoromycetes</taxon>
        <taxon>Mucorales</taxon>
        <taxon>Mucorineae</taxon>
        <taxon>Mucoraceae</taxon>
        <taxon>Mucor</taxon>
    </lineage>
</organism>
<dbReference type="Proteomes" id="UP000469890">
    <property type="component" value="Unassembled WGS sequence"/>
</dbReference>
<gene>
    <name evidence="2" type="ORF">FB192DRAFT_1009423</name>
</gene>
<accession>A0A8H4BQI3</accession>
<evidence type="ECO:0000313" key="2">
    <source>
        <dbReference type="EMBL" id="KAF1806573.1"/>
    </source>
</evidence>
<keyword evidence="1" id="KW-0812">Transmembrane</keyword>
<sequence>MLWVIHVKRCLIFLDIGALGLNLRFLFLFVLSLSMISCRSRSLSEYPSVLTFFEDLHVLLKERGAKFRLGHVVLHALIPYIFCSACAVAQTSYSIHNITTKLPISLRQWVYHDDSYGIA</sequence>
<name>A0A8H4BQI3_MUCCL</name>
<comment type="caution">
    <text evidence="2">The sequence shown here is derived from an EMBL/GenBank/DDBJ whole genome shotgun (WGS) entry which is preliminary data.</text>
</comment>
<dbReference type="AlphaFoldDB" id="A0A8H4BQI3"/>
<keyword evidence="1" id="KW-1133">Transmembrane helix</keyword>
<evidence type="ECO:0000313" key="3">
    <source>
        <dbReference type="Proteomes" id="UP000469890"/>
    </source>
</evidence>
<reference evidence="2 3" key="1">
    <citation type="submission" date="2019-09" db="EMBL/GenBank/DDBJ databases">
        <authorList>
            <consortium name="DOE Joint Genome Institute"/>
            <person name="Mondo S.J."/>
            <person name="Navarro-Mendoza M.I."/>
            <person name="Perez-Arques C."/>
            <person name="Panchal S."/>
            <person name="Nicolas F.E."/>
            <person name="Ganguly P."/>
            <person name="Pangilinan J."/>
            <person name="Grigoriev I."/>
            <person name="Heitman J."/>
            <person name="Sanya K."/>
            <person name="Garre V."/>
        </authorList>
    </citation>
    <scope>NUCLEOTIDE SEQUENCE [LARGE SCALE GENOMIC DNA]</scope>
    <source>
        <strain evidence="2 3">MU402</strain>
    </source>
</reference>
<feature type="transmembrane region" description="Helical" evidence="1">
    <location>
        <begin position="12"/>
        <end position="36"/>
    </location>
</feature>